<feature type="compositionally biased region" description="Low complexity" evidence="1">
    <location>
        <begin position="31"/>
        <end position="43"/>
    </location>
</feature>
<proteinExistence type="predicted"/>
<name>A0A183SBM1_SCHSO</name>
<gene>
    <name evidence="2" type="ORF">SSLN_LOCUS1620</name>
</gene>
<evidence type="ECO:0000256" key="1">
    <source>
        <dbReference type="SAM" id="MobiDB-lite"/>
    </source>
</evidence>
<dbReference type="Proteomes" id="UP000275846">
    <property type="component" value="Unassembled WGS sequence"/>
</dbReference>
<dbReference type="EMBL" id="UYSU01004560">
    <property type="protein sequence ID" value="VDL88005.1"/>
    <property type="molecule type" value="Genomic_DNA"/>
</dbReference>
<feature type="compositionally biased region" description="Polar residues" evidence="1">
    <location>
        <begin position="67"/>
        <end position="78"/>
    </location>
</feature>
<dbReference type="AlphaFoldDB" id="A0A183SBM1"/>
<keyword evidence="3" id="KW-1185">Reference proteome</keyword>
<evidence type="ECO:0000313" key="3">
    <source>
        <dbReference type="Proteomes" id="UP000275846"/>
    </source>
</evidence>
<evidence type="ECO:0000313" key="4">
    <source>
        <dbReference type="WBParaSite" id="SSLN_0000168101-mRNA-1"/>
    </source>
</evidence>
<accession>A0A183SBM1</accession>
<organism evidence="4">
    <name type="scientific">Schistocephalus solidus</name>
    <name type="common">Tapeworm</name>
    <dbReference type="NCBI Taxonomy" id="70667"/>
    <lineage>
        <taxon>Eukaryota</taxon>
        <taxon>Metazoa</taxon>
        <taxon>Spiralia</taxon>
        <taxon>Lophotrochozoa</taxon>
        <taxon>Platyhelminthes</taxon>
        <taxon>Cestoda</taxon>
        <taxon>Eucestoda</taxon>
        <taxon>Diphyllobothriidea</taxon>
        <taxon>Diphyllobothriidae</taxon>
        <taxon>Schistocephalus</taxon>
    </lineage>
</organism>
<reference evidence="4" key="1">
    <citation type="submission" date="2016-06" db="UniProtKB">
        <authorList>
            <consortium name="WormBaseParasite"/>
        </authorList>
    </citation>
    <scope>IDENTIFICATION</scope>
</reference>
<reference evidence="2 3" key="2">
    <citation type="submission" date="2018-11" db="EMBL/GenBank/DDBJ databases">
        <authorList>
            <consortium name="Pathogen Informatics"/>
        </authorList>
    </citation>
    <scope>NUCLEOTIDE SEQUENCE [LARGE SCALE GENOMIC DNA]</scope>
    <source>
        <strain evidence="2 3">NST_G2</strain>
    </source>
</reference>
<feature type="region of interest" description="Disordered" evidence="1">
    <location>
        <begin position="1"/>
        <end position="87"/>
    </location>
</feature>
<dbReference type="WBParaSite" id="SSLN_0000168101-mRNA-1">
    <property type="protein sequence ID" value="SSLN_0000168101-mRNA-1"/>
    <property type="gene ID" value="SSLN_0000168101"/>
</dbReference>
<protein>
    <submittedName>
        <fullName evidence="4">Segmentation protein cap'n'collar</fullName>
    </submittedName>
</protein>
<sequence>ARQTNVLKPHSGPLPPKPTPSTTEPQEKKSGQSSFAASSPASSIVVLNSDDAEDVDEGGQYHPQLPLTESASANQSDQPADGDWDDYDIALTDQDIRDAEKDMQSRLQVESSTAEVSGDSLINEIPTFSTCFGVRSPAFCASDL</sequence>
<evidence type="ECO:0000313" key="2">
    <source>
        <dbReference type="EMBL" id="VDL88005.1"/>
    </source>
</evidence>